<name>R7UI21_CAPTE</name>
<dbReference type="CDD" id="cd11282">
    <property type="entry name" value="ADF_coactosin_like"/>
    <property type="match status" value="1"/>
</dbReference>
<dbReference type="FunCoup" id="R7UI21">
    <property type="interactions" value="532"/>
</dbReference>
<sequence>MASMDVEAVREAYDEVRNDASETSWVFLNYDDQTIKVAAQGSEYSEFQNLFTDDERAFGFVRVVSGDEMSKRAKFVLITWCGNQVSPLKRARMSTDKIEVKRVIKSFSIELQVSDPEEVELSCVMAQVQKAGGANYGTGAPN</sequence>
<dbReference type="EnsemblMetazoa" id="CapteT159358">
    <property type="protein sequence ID" value="CapteP159358"/>
    <property type="gene ID" value="CapteG159358"/>
</dbReference>
<dbReference type="InterPro" id="IPR002108">
    <property type="entry name" value="ADF-H"/>
</dbReference>
<proteinExistence type="inferred from homology"/>
<comment type="subunit">
    <text evidence="7">Interacts with 5-lipoxygenase (ALOX5/5LO) in a calcium-independent manner. Binds to F-actin with a stoichiometry of 1:2.</text>
</comment>
<dbReference type="GO" id="GO:0005884">
    <property type="term" value="C:actin filament"/>
    <property type="evidence" value="ECO:0007669"/>
    <property type="project" value="TreeGrafter"/>
</dbReference>
<comment type="similarity">
    <text evidence="5">Belongs to the actin-binding proteins ADF family. Coactosin subfamily.</text>
</comment>
<dbReference type="HOGENOM" id="CLU_129657_1_0_1"/>
<evidence type="ECO:0000313" key="12">
    <source>
        <dbReference type="Proteomes" id="UP000014760"/>
    </source>
</evidence>
<dbReference type="Pfam" id="PF00241">
    <property type="entry name" value="Cofilin_ADF"/>
    <property type="match status" value="1"/>
</dbReference>
<reference evidence="12" key="1">
    <citation type="submission" date="2012-12" db="EMBL/GenBank/DDBJ databases">
        <authorList>
            <person name="Hellsten U."/>
            <person name="Grimwood J."/>
            <person name="Chapman J.A."/>
            <person name="Shapiro H."/>
            <person name="Aerts A."/>
            <person name="Otillar R.P."/>
            <person name="Terry A.Y."/>
            <person name="Boore J.L."/>
            <person name="Simakov O."/>
            <person name="Marletaz F."/>
            <person name="Cho S.-J."/>
            <person name="Edsinger-Gonzales E."/>
            <person name="Havlak P."/>
            <person name="Kuo D.-H."/>
            <person name="Larsson T."/>
            <person name="Lv J."/>
            <person name="Arendt D."/>
            <person name="Savage R."/>
            <person name="Osoegawa K."/>
            <person name="de Jong P."/>
            <person name="Lindberg D.R."/>
            <person name="Seaver E.C."/>
            <person name="Weisblat D.A."/>
            <person name="Putnam N.H."/>
            <person name="Grigoriev I.V."/>
            <person name="Rokhsar D.S."/>
        </authorList>
    </citation>
    <scope>NUCLEOTIDE SEQUENCE</scope>
    <source>
        <strain evidence="12">I ESC-2004</strain>
    </source>
</reference>
<keyword evidence="12" id="KW-1185">Reference proteome</keyword>
<evidence type="ECO:0000256" key="8">
    <source>
        <dbReference type="ARBA" id="ARBA00068121"/>
    </source>
</evidence>
<evidence type="ECO:0000256" key="3">
    <source>
        <dbReference type="ARBA" id="ARBA00023203"/>
    </source>
</evidence>
<comment type="function">
    <text evidence="6">Binds to F-actin in a calcium-independent manner. Has no direct effect on actin depolymerization. Acts as a chaperone for ALOX5 (5LO), influencing both its stability and activity in leukotrienes synthesis.</text>
</comment>
<evidence type="ECO:0000256" key="7">
    <source>
        <dbReference type="ARBA" id="ARBA00062335"/>
    </source>
</evidence>
<dbReference type="GO" id="GO:0051015">
    <property type="term" value="F:actin filament binding"/>
    <property type="evidence" value="ECO:0007669"/>
    <property type="project" value="TreeGrafter"/>
</dbReference>
<dbReference type="Gene3D" id="3.40.20.10">
    <property type="entry name" value="Severin"/>
    <property type="match status" value="1"/>
</dbReference>
<protein>
    <recommendedName>
        <fullName evidence="8">Coactosin-like protein</fullName>
    </recommendedName>
</protein>
<evidence type="ECO:0000256" key="2">
    <source>
        <dbReference type="ARBA" id="ARBA00022490"/>
    </source>
</evidence>
<reference evidence="10 12" key="2">
    <citation type="journal article" date="2013" name="Nature">
        <title>Insights into bilaterian evolution from three spiralian genomes.</title>
        <authorList>
            <person name="Simakov O."/>
            <person name="Marletaz F."/>
            <person name="Cho S.J."/>
            <person name="Edsinger-Gonzales E."/>
            <person name="Havlak P."/>
            <person name="Hellsten U."/>
            <person name="Kuo D.H."/>
            <person name="Larsson T."/>
            <person name="Lv J."/>
            <person name="Arendt D."/>
            <person name="Savage R."/>
            <person name="Osoegawa K."/>
            <person name="de Jong P."/>
            <person name="Grimwood J."/>
            <person name="Chapman J.A."/>
            <person name="Shapiro H."/>
            <person name="Aerts A."/>
            <person name="Otillar R.P."/>
            <person name="Terry A.Y."/>
            <person name="Boore J.L."/>
            <person name="Grigoriev I.V."/>
            <person name="Lindberg D.R."/>
            <person name="Seaver E.C."/>
            <person name="Weisblat D.A."/>
            <person name="Putnam N.H."/>
            <person name="Rokhsar D.S."/>
        </authorList>
    </citation>
    <scope>NUCLEOTIDE SEQUENCE</scope>
    <source>
        <strain evidence="10 12">I ESC-2004</strain>
    </source>
</reference>
<keyword evidence="3" id="KW-0009">Actin-binding</keyword>
<feature type="domain" description="ADF-H" evidence="9">
    <location>
        <begin position="1"/>
        <end position="129"/>
    </location>
</feature>
<reference evidence="11" key="3">
    <citation type="submission" date="2015-06" db="UniProtKB">
        <authorList>
            <consortium name="EnsemblMetazoa"/>
        </authorList>
    </citation>
    <scope>IDENTIFICATION</scope>
</reference>
<dbReference type="FunFam" id="3.40.20.10:FF:000018">
    <property type="entry name" value="Coactosin-like 1"/>
    <property type="match status" value="1"/>
</dbReference>
<dbReference type="InterPro" id="IPR029006">
    <property type="entry name" value="ADF-H/Gelsolin-like_dom_sf"/>
</dbReference>
<dbReference type="STRING" id="283909.R7UI21"/>
<accession>R7UI21</accession>
<evidence type="ECO:0000313" key="11">
    <source>
        <dbReference type="EnsemblMetazoa" id="CapteP159358"/>
    </source>
</evidence>
<dbReference type="OMA" id="WIGPNCK"/>
<dbReference type="GO" id="GO:0030833">
    <property type="term" value="P:regulation of actin filament polymerization"/>
    <property type="evidence" value="ECO:0007669"/>
    <property type="project" value="TreeGrafter"/>
</dbReference>
<evidence type="ECO:0000313" key="10">
    <source>
        <dbReference type="EMBL" id="ELU05865.1"/>
    </source>
</evidence>
<evidence type="ECO:0000256" key="6">
    <source>
        <dbReference type="ARBA" id="ARBA00058385"/>
    </source>
</evidence>
<dbReference type="AlphaFoldDB" id="R7UI21"/>
<evidence type="ECO:0000256" key="5">
    <source>
        <dbReference type="ARBA" id="ARBA00038052"/>
    </source>
</evidence>
<dbReference type="GO" id="GO:0030864">
    <property type="term" value="C:cortical actin cytoskeleton"/>
    <property type="evidence" value="ECO:0007669"/>
    <property type="project" value="TreeGrafter"/>
</dbReference>
<dbReference type="EMBL" id="AMQN01007669">
    <property type="status" value="NOT_ANNOTATED_CDS"/>
    <property type="molecule type" value="Genomic_DNA"/>
</dbReference>
<keyword evidence="4" id="KW-0206">Cytoskeleton</keyword>
<evidence type="ECO:0000256" key="4">
    <source>
        <dbReference type="ARBA" id="ARBA00023212"/>
    </source>
</evidence>
<dbReference type="GO" id="GO:0030427">
    <property type="term" value="C:site of polarized growth"/>
    <property type="evidence" value="ECO:0007669"/>
    <property type="project" value="TreeGrafter"/>
</dbReference>
<dbReference type="SUPFAM" id="SSF55753">
    <property type="entry name" value="Actin depolymerizing proteins"/>
    <property type="match status" value="1"/>
</dbReference>
<evidence type="ECO:0000256" key="1">
    <source>
        <dbReference type="ARBA" id="ARBA00004245"/>
    </source>
</evidence>
<dbReference type="PANTHER" id="PTHR10829:SF29">
    <property type="entry name" value="COACTOSIN-LIKE PROTEIN"/>
    <property type="match status" value="1"/>
</dbReference>
<dbReference type="EMBL" id="KB301152">
    <property type="protein sequence ID" value="ELU05865.1"/>
    <property type="molecule type" value="Genomic_DNA"/>
</dbReference>
<evidence type="ECO:0000259" key="9">
    <source>
        <dbReference type="PROSITE" id="PS51263"/>
    </source>
</evidence>
<dbReference type="OrthoDB" id="20822at2759"/>
<dbReference type="Proteomes" id="UP000014760">
    <property type="component" value="Unassembled WGS sequence"/>
</dbReference>
<keyword evidence="2" id="KW-0963">Cytoplasm</keyword>
<organism evidence="10">
    <name type="scientific">Capitella teleta</name>
    <name type="common">Polychaete worm</name>
    <dbReference type="NCBI Taxonomy" id="283909"/>
    <lineage>
        <taxon>Eukaryota</taxon>
        <taxon>Metazoa</taxon>
        <taxon>Spiralia</taxon>
        <taxon>Lophotrochozoa</taxon>
        <taxon>Annelida</taxon>
        <taxon>Polychaeta</taxon>
        <taxon>Sedentaria</taxon>
        <taxon>Scolecida</taxon>
        <taxon>Capitellidae</taxon>
        <taxon>Capitella</taxon>
    </lineage>
</organism>
<comment type="subcellular location">
    <subcellularLocation>
        <location evidence="1">Cytoplasm</location>
        <location evidence="1">Cytoskeleton</location>
    </subcellularLocation>
</comment>
<dbReference type="SMART" id="SM00102">
    <property type="entry name" value="ADF"/>
    <property type="match status" value="1"/>
</dbReference>
<dbReference type="PROSITE" id="PS51263">
    <property type="entry name" value="ADF_H"/>
    <property type="match status" value="1"/>
</dbReference>
<gene>
    <name evidence="10" type="ORF">CAPTEDRAFT_159358</name>
</gene>
<dbReference type="PANTHER" id="PTHR10829">
    <property type="entry name" value="CORTACTIN AND DREBRIN"/>
    <property type="match status" value="1"/>
</dbReference>